<dbReference type="GO" id="GO:0004312">
    <property type="term" value="F:fatty acid synthase activity"/>
    <property type="evidence" value="ECO:0007669"/>
    <property type="project" value="TreeGrafter"/>
</dbReference>
<dbReference type="PANTHER" id="PTHR43775:SF51">
    <property type="entry name" value="INACTIVE PHENOLPHTHIOCEROL SYNTHESIS POLYKETIDE SYNTHASE TYPE I PKS1-RELATED"/>
    <property type="match status" value="1"/>
</dbReference>
<dbReference type="SMART" id="SM00827">
    <property type="entry name" value="PKS_AT"/>
    <property type="match status" value="1"/>
</dbReference>
<dbReference type="GO" id="GO:0006633">
    <property type="term" value="P:fatty acid biosynthetic process"/>
    <property type="evidence" value="ECO:0007669"/>
    <property type="project" value="TreeGrafter"/>
</dbReference>
<proteinExistence type="predicted"/>
<dbReference type="InterPro" id="IPR032821">
    <property type="entry name" value="PKS_assoc"/>
</dbReference>
<keyword evidence="2" id="KW-0511">Multifunctional enzyme</keyword>
<evidence type="ECO:0000256" key="2">
    <source>
        <dbReference type="ARBA" id="ARBA00023268"/>
    </source>
</evidence>
<evidence type="ECO:0000256" key="1">
    <source>
        <dbReference type="ARBA" id="ARBA00022679"/>
    </source>
</evidence>
<sequence length="613" mass="63446">MELGWEALEDARVVPSKVGGSRLGTFVGVNADDYAQLLTRHAEALGAHHTMPGIQRGIIANRLSAFLGASGPSLTIDSAQSSSLVALHLACESLRSGESELAIACGVNLHLMPESVQLAASLGGLSPDGRCYTFDARANGYVVGEGGGAVVLKRLSAALDDGDRVLCLVRGSATNNDGGGETLTSPTVGSQVDVVTRACEHAGLSPAAVRYVELHGPGTPVGDPVEAAALGEAIGRRRPVGRPLAVGSIKTNIGHLSGAGGIAGFIKTVLALKHRLLPASLNFETPNPRIPLDELNLRVQRTLGPWPGYPAPDEQLVAGVSSFGMGGSNCHVVLSDWRPEPAHERTGGRTGTDLPVVPWIVSGRSEEALRGQARRLAGFVEDAGDVDVVDVGWSLVSSRSSFGHRAAVVGTGRGELAEGLSGLAERGGGPGVVSGSVVDGAVGVVFSGQGAQRVGMGEGLSGFSVFAEALDEVLGVYDEVASGVAADVKLSDELREFFGVGDGYSGRLREVMSGGIDGLHGTGWAQPALFAFEVALWRLLGSWDVRPSVVAGHSLGELVAAYVAGVWSLRDAARVVLARGWLMHGLPTGEGVMVAVGLGWMRCVWVTVWSSRR</sequence>
<gene>
    <name evidence="4" type="ORF">SVIO_026520</name>
</gene>
<dbReference type="Gene3D" id="3.30.70.3290">
    <property type="match status" value="1"/>
</dbReference>
<dbReference type="PROSITE" id="PS52004">
    <property type="entry name" value="KS3_2"/>
    <property type="match status" value="1"/>
</dbReference>
<dbReference type="InterPro" id="IPR014030">
    <property type="entry name" value="Ketoacyl_synth_N"/>
</dbReference>
<dbReference type="Pfam" id="PF00109">
    <property type="entry name" value="ketoacyl-synt"/>
    <property type="match status" value="1"/>
</dbReference>
<evidence type="ECO:0000313" key="5">
    <source>
        <dbReference type="Proteomes" id="UP000301309"/>
    </source>
</evidence>
<dbReference type="InterPro" id="IPR016035">
    <property type="entry name" value="Acyl_Trfase/lysoPLipase"/>
</dbReference>
<dbReference type="Pfam" id="PF02801">
    <property type="entry name" value="Ketoacyl-synt_C"/>
    <property type="match status" value="1"/>
</dbReference>
<accession>A0A4D4L1V8</accession>
<keyword evidence="5" id="KW-1185">Reference proteome</keyword>
<dbReference type="InterPro" id="IPR014031">
    <property type="entry name" value="Ketoacyl_synth_C"/>
</dbReference>
<dbReference type="InterPro" id="IPR050091">
    <property type="entry name" value="PKS_NRPS_Biosynth_Enz"/>
</dbReference>
<dbReference type="SMART" id="SM00825">
    <property type="entry name" value="PKS_KS"/>
    <property type="match status" value="1"/>
</dbReference>
<keyword evidence="1" id="KW-0808">Transferase</keyword>
<evidence type="ECO:0000259" key="3">
    <source>
        <dbReference type="PROSITE" id="PS52004"/>
    </source>
</evidence>
<dbReference type="InterPro" id="IPR020841">
    <property type="entry name" value="PKS_Beta-ketoAc_synthase_dom"/>
</dbReference>
<protein>
    <recommendedName>
        <fullName evidence="3">Ketosynthase family 3 (KS3) domain-containing protein</fullName>
    </recommendedName>
</protein>
<dbReference type="EMBL" id="BJHW01000001">
    <property type="protein sequence ID" value="GDY52029.1"/>
    <property type="molecule type" value="Genomic_DNA"/>
</dbReference>
<dbReference type="PANTHER" id="PTHR43775">
    <property type="entry name" value="FATTY ACID SYNTHASE"/>
    <property type="match status" value="1"/>
</dbReference>
<dbReference type="AlphaFoldDB" id="A0A4D4L1V8"/>
<dbReference type="InterPro" id="IPR001227">
    <property type="entry name" value="Ac_transferase_dom_sf"/>
</dbReference>
<dbReference type="InterPro" id="IPR014043">
    <property type="entry name" value="Acyl_transferase_dom"/>
</dbReference>
<feature type="domain" description="Ketosynthase family 3 (KS3)" evidence="3">
    <location>
        <begin position="1"/>
        <end position="336"/>
    </location>
</feature>
<dbReference type="Gene3D" id="3.40.366.10">
    <property type="entry name" value="Malonyl-Coenzyme A Acyl Carrier Protein, domain 2"/>
    <property type="match status" value="1"/>
</dbReference>
<dbReference type="Pfam" id="PF00698">
    <property type="entry name" value="Acyl_transf_1"/>
    <property type="match status" value="1"/>
</dbReference>
<reference evidence="4 5" key="1">
    <citation type="journal article" date="2020" name="Int. J. Syst. Evol. Microbiol.">
        <title>Reclassification of Streptomyces castelarensis and Streptomyces sporoclivatus as later heterotypic synonyms of Streptomyces antimycoticus.</title>
        <authorList>
            <person name="Komaki H."/>
            <person name="Tamura T."/>
        </authorList>
    </citation>
    <scope>NUCLEOTIDE SEQUENCE [LARGE SCALE GENOMIC DNA]</scope>
    <source>
        <strain evidence="4 5">NBRC 13459</strain>
    </source>
</reference>
<name>A0A4D4L1V8_STRVO</name>
<dbReference type="SUPFAM" id="SSF53901">
    <property type="entry name" value="Thiolase-like"/>
    <property type="match status" value="2"/>
</dbReference>
<organism evidence="4 5">
    <name type="scientific">Streptomyces violaceusniger</name>
    <dbReference type="NCBI Taxonomy" id="68280"/>
    <lineage>
        <taxon>Bacteria</taxon>
        <taxon>Bacillati</taxon>
        <taxon>Actinomycetota</taxon>
        <taxon>Actinomycetes</taxon>
        <taxon>Kitasatosporales</taxon>
        <taxon>Streptomycetaceae</taxon>
        <taxon>Streptomyces</taxon>
        <taxon>Streptomyces violaceusniger group</taxon>
    </lineage>
</organism>
<dbReference type="Proteomes" id="UP000301309">
    <property type="component" value="Unassembled WGS sequence"/>
</dbReference>
<dbReference type="SUPFAM" id="SSF52151">
    <property type="entry name" value="FabD/lysophospholipase-like"/>
    <property type="match status" value="1"/>
</dbReference>
<dbReference type="InterPro" id="IPR016039">
    <property type="entry name" value="Thiolase-like"/>
</dbReference>
<comment type="caution">
    <text evidence="4">The sequence shown here is derived from an EMBL/GenBank/DDBJ whole genome shotgun (WGS) entry which is preliminary data.</text>
</comment>
<dbReference type="CDD" id="cd00833">
    <property type="entry name" value="PKS"/>
    <property type="match status" value="1"/>
</dbReference>
<dbReference type="Gene3D" id="3.40.47.10">
    <property type="match status" value="1"/>
</dbReference>
<dbReference type="Pfam" id="PF16197">
    <property type="entry name" value="KAsynt_C_assoc"/>
    <property type="match status" value="1"/>
</dbReference>
<evidence type="ECO:0000313" key="4">
    <source>
        <dbReference type="EMBL" id="GDY52029.1"/>
    </source>
</evidence>